<dbReference type="AlphaFoldDB" id="A0A200J0C9"/>
<evidence type="ECO:0000256" key="1">
    <source>
        <dbReference type="SAM" id="SignalP"/>
    </source>
</evidence>
<sequence length="222" mass="23268">MKKTAIYSSLLLSTVILASVGGTKALAAPQGEMSTDTHIEFSGHTPNPNPEGDLNLIWVPTTFEFGNHDVADNATASTSYEMQNPLPKYTVVEDKRTDAHGQWTVKAASSELKSGSNSLAGAQINITNTAVKQYTPTDNTVVPESTGAIVDAPGSWSNVTVSSNIQLAAGGAAQEVMTATGSAVENGKYAAEFGNVTLQVPQSQAKEGNYTGTVTWTLEDTL</sequence>
<dbReference type="RefSeq" id="WP_087641675.1">
    <property type="nucleotide sequence ID" value="NZ_CP147246.1"/>
</dbReference>
<evidence type="ECO:0000259" key="2">
    <source>
        <dbReference type="Pfam" id="PF13731"/>
    </source>
</evidence>
<feature type="chain" id="PRO_5012442425" description="WxL domain-containing protein" evidence="1">
    <location>
        <begin position="28"/>
        <end position="222"/>
    </location>
</feature>
<protein>
    <recommendedName>
        <fullName evidence="2">WxL domain-containing protein</fullName>
    </recommendedName>
</protein>
<keyword evidence="5" id="KW-1185">Reference proteome</keyword>
<dbReference type="EMBL" id="NIBQ01000003">
    <property type="protein sequence ID" value="OUZ30289.1"/>
    <property type="molecule type" value="Genomic_DNA"/>
</dbReference>
<evidence type="ECO:0000313" key="4">
    <source>
        <dbReference type="EMBL" id="WYJ94384.1"/>
    </source>
</evidence>
<evidence type="ECO:0000313" key="3">
    <source>
        <dbReference type="EMBL" id="OUZ30289.1"/>
    </source>
</evidence>
<dbReference type="Pfam" id="PF13731">
    <property type="entry name" value="WxL"/>
    <property type="match status" value="1"/>
</dbReference>
<gene>
    <name evidence="4" type="ORF">A5889_001897</name>
    <name evidence="3" type="ORF">A5889_002577</name>
</gene>
<accession>A0A200J0C9</accession>
<reference evidence="4" key="2">
    <citation type="submission" date="2017-05" db="EMBL/GenBank/DDBJ databases">
        <authorList>
            <consortium name="The Broad Institute Genomics Platform"/>
            <consortium name="The Broad Institute Genomic Center for Infectious Diseases"/>
            <person name="Earl A."/>
            <person name="Manson A."/>
            <person name="Schwartman J."/>
            <person name="Gilmore M."/>
            <person name="Abouelleil A."/>
            <person name="Cao P."/>
            <person name="Chapman S."/>
            <person name="Cusick C."/>
            <person name="Shea T."/>
            <person name="Young S."/>
            <person name="Neafsey D."/>
            <person name="Nusbaum C."/>
            <person name="Birren B."/>
        </authorList>
    </citation>
    <scope>NUCLEOTIDE SEQUENCE</scope>
    <source>
        <strain evidence="4">9D6_DIV0238</strain>
    </source>
</reference>
<feature type="domain" description="WxL" evidence="2">
    <location>
        <begin position="45"/>
        <end position="221"/>
    </location>
</feature>
<dbReference type="OrthoDB" id="2194880at2"/>
<feature type="signal peptide" evidence="1">
    <location>
        <begin position="1"/>
        <end position="27"/>
    </location>
</feature>
<name>A0A200J0C9_9ENTE</name>
<reference evidence="4" key="3">
    <citation type="submission" date="2024-03" db="EMBL/GenBank/DDBJ databases">
        <title>The Genome Sequence of Enterococcus sp. DIV0238c.</title>
        <authorList>
            <consortium name="The Broad Institute Genomics Platform"/>
            <consortium name="The Broad Institute Microbial Omics Core"/>
            <consortium name="The Broad Institute Genomic Center for Infectious Diseases"/>
            <person name="Earl A."/>
            <person name="Manson A."/>
            <person name="Gilmore M."/>
            <person name="Schwartman J."/>
            <person name="Shea T."/>
            <person name="Abouelleil A."/>
            <person name="Cao P."/>
            <person name="Chapman S."/>
            <person name="Cusick C."/>
            <person name="Young S."/>
            <person name="Neafsey D."/>
            <person name="Nusbaum C."/>
            <person name="Birren B."/>
        </authorList>
    </citation>
    <scope>NUCLEOTIDE SEQUENCE</scope>
    <source>
        <strain evidence="4">9D6_DIV0238</strain>
    </source>
</reference>
<keyword evidence="1" id="KW-0732">Signal</keyword>
<evidence type="ECO:0000313" key="5">
    <source>
        <dbReference type="Proteomes" id="UP000196151"/>
    </source>
</evidence>
<organism evidence="3">
    <name type="scientific">Candidatus Enterococcus dunnyi</name>
    <dbReference type="NCBI Taxonomy" id="1834192"/>
    <lineage>
        <taxon>Bacteria</taxon>
        <taxon>Bacillati</taxon>
        <taxon>Bacillota</taxon>
        <taxon>Bacilli</taxon>
        <taxon>Lactobacillales</taxon>
        <taxon>Enterococcaceae</taxon>
        <taxon>Enterococcus</taxon>
    </lineage>
</organism>
<reference evidence="3" key="1">
    <citation type="submission" date="2017-05" db="EMBL/GenBank/DDBJ databases">
        <title>The Genome Sequence of Enterococcus sp. 9D6_DIV0238.</title>
        <authorList>
            <consortium name="The Broad Institute Genomics Platform"/>
            <consortium name="The Broad Institute Genomic Center for Infectious Diseases"/>
            <person name="Earl A."/>
            <person name="Manson A."/>
            <person name="Schwartman J."/>
            <person name="Gilmore M."/>
            <person name="Abouelleil A."/>
            <person name="Cao P."/>
            <person name="Chapman S."/>
            <person name="Cusick C."/>
            <person name="Shea T."/>
            <person name="Young S."/>
            <person name="Neafsey D."/>
            <person name="Nusbaum C."/>
            <person name="Birren B."/>
        </authorList>
    </citation>
    <scope>NUCLEOTIDE SEQUENCE [LARGE SCALE GENOMIC DNA]</scope>
    <source>
        <strain evidence="3">9D6_DIV0238</strain>
    </source>
</reference>
<dbReference type="EMBL" id="CP147246">
    <property type="protein sequence ID" value="WYJ94384.1"/>
    <property type="molecule type" value="Genomic_DNA"/>
</dbReference>
<proteinExistence type="predicted"/>
<dbReference type="InterPro" id="IPR027994">
    <property type="entry name" value="WxL_dom"/>
</dbReference>
<dbReference type="Proteomes" id="UP000196151">
    <property type="component" value="Chromosome"/>
</dbReference>